<dbReference type="InterPro" id="IPR019478">
    <property type="entry name" value="Sirohaem_synthase_dimer_dom"/>
</dbReference>
<feature type="binding site" evidence="15">
    <location>
        <begin position="301"/>
        <end position="303"/>
    </location>
    <ligand>
        <name>S-adenosyl-L-methionine</name>
        <dbReference type="ChEBI" id="CHEBI:59789"/>
    </ligand>
</feature>
<evidence type="ECO:0000256" key="5">
    <source>
        <dbReference type="ARBA" id="ARBA00022679"/>
    </source>
</evidence>
<dbReference type="PANTHER" id="PTHR45790">
    <property type="entry name" value="SIROHEME SYNTHASE-RELATED"/>
    <property type="match status" value="1"/>
</dbReference>
<keyword evidence="10 15" id="KW-0627">Porphyrin biosynthesis</keyword>
<keyword evidence="9 15" id="KW-0456">Lyase</keyword>
<feature type="binding site" evidence="15">
    <location>
        <begin position="331"/>
        <end position="332"/>
    </location>
    <ligand>
        <name>S-adenosyl-L-methionine</name>
        <dbReference type="ChEBI" id="CHEBI:59789"/>
    </ligand>
</feature>
<dbReference type="SUPFAM" id="SSF75615">
    <property type="entry name" value="Siroheme synthase middle domains-like"/>
    <property type="match status" value="1"/>
</dbReference>
<comment type="similarity">
    <text evidence="15">In the C-terminal section; belongs to the precorrin methyltransferase family.</text>
</comment>
<evidence type="ECO:0000256" key="13">
    <source>
        <dbReference type="ARBA" id="ARBA00047561"/>
    </source>
</evidence>
<evidence type="ECO:0000313" key="21">
    <source>
        <dbReference type="Proteomes" id="UP000028006"/>
    </source>
</evidence>
<feature type="domain" description="Tetrapyrrole methylase" evidence="18">
    <location>
        <begin position="218"/>
        <end position="426"/>
    </location>
</feature>
<feature type="active site" description="Proton donor" evidence="15 16">
    <location>
        <position position="270"/>
    </location>
</feature>
<dbReference type="SUPFAM" id="SSF51735">
    <property type="entry name" value="NAD(P)-binding Rossmann-fold domains"/>
    <property type="match status" value="1"/>
</dbReference>
<feature type="region of interest" description="Uroporphyrinogen-III C-methyltransferase" evidence="15">
    <location>
        <begin position="216"/>
        <end position="464"/>
    </location>
</feature>
<dbReference type="PANTHER" id="PTHR45790:SF1">
    <property type="entry name" value="SIROHEME SYNTHASE"/>
    <property type="match status" value="1"/>
</dbReference>
<evidence type="ECO:0000256" key="16">
    <source>
        <dbReference type="PIRSR" id="PIRSR036426-1"/>
    </source>
</evidence>
<dbReference type="Pfam" id="PF13241">
    <property type="entry name" value="NAD_binding_7"/>
    <property type="match status" value="1"/>
</dbReference>
<dbReference type="UniPathway" id="UPA00148">
    <property type="reaction ID" value="UER00211"/>
</dbReference>
<evidence type="ECO:0000256" key="4">
    <source>
        <dbReference type="ARBA" id="ARBA00022603"/>
    </source>
</evidence>
<feature type="active site" description="Proton acceptor" evidence="15 16">
    <location>
        <position position="248"/>
    </location>
</feature>
<keyword evidence="5 15" id="KW-0808">Transferase</keyword>
<comment type="pathway">
    <text evidence="1 15">Porphyrin-containing compound metabolism; siroheme biosynthesis; sirohydrochlorin from precorrin-2: step 1/1.</text>
</comment>
<evidence type="ECO:0000259" key="19">
    <source>
        <dbReference type="Pfam" id="PF10414"/>
    </source>
</evidence>
<evidence type="ECO:0000256" key="7">
    <source>
        <dbReference type="ARBA" id="ARBA00023002"/>
    </source>
</evidence>
<keyword evidence="7 15" id="KW-0560">Oxidoreductase</keyword>
<dbReference type="FunFam" id="3.30.950.10:FF:000001">
    <property type="entry name" value="Siroheme synthase"/>
    <property type="match status" value="1"/>
</dbReference>
<evidence type="ECO:0000256" key="1">
    <source>
        <dbReference type="ARBA" id="ARBA00005010"/>
    </source>
</evidence>
<dbReference type="Pfam" id="PF00590">
    <property type="entry name" value="TP_methylase"/>
    <property type="match status" value="1"/>
</dbReference>
<dbReference type="EMBL" id="JOKG01000001">
    <property type="protein sequence ID" value="KEQ16000.1"/>
    <property type="molecule type" value="Genomic_DNA"/>
</dbReference>
<evidence type="ECO:0000259" key="18">
    <source>
        <dbReference type="Pfam" id="PF00590"/>
    </source>
</evidence>
<name>A0A081NC27_9GAMM</name>
<comment type="pathway">
    <text evidence="12 15">Porphyrin-containing compound metabolism; siroheme biosynthesis; precorrin-2 from uroporphyrinogen III: step 1/1.</text>
</comment>
<comment type="similarity">
    <text evidence="2 17">Belongs to the precorrin methyltransferase family.</text>
</comment>
<sequence length="464" mass="51564">MDYLPLFLEVRHRRCLIVGGGDIALRKARLLKSAGAHIRMVAPDILPELSELLAEPHHQLEKRWYKTDDLNDVCLVIAATDDKAINTRVAAEANARNLFTNVVDDADTGSAVMPAIVDRSPVMVAFSTGGKAPVLARLLRTRLETLLPAGYGRLAELAGEFRRAVGERFSHINDRRYFWEKVLEGPVAEKALAGDLENAGQLLLDELQASEPAQTGEVYLVGGGPGDPDLLTFKAVRLMQQADVVLHDRLVSEGVLNLCRRDADYIYVGKKRDRHTLPQDDINQLLVEQAKQGKRVLRLKGGDPFIFGRGGEEIDTLAQENIPFQVVPGITAASGCSTYAGIPLTHRDYAQSVRFVTGHLKDDSYSLNWQEMLDPGQTLVFYMGLMGLPRICEELIRHGRAEDTPIALIEQGTTQNQRVFTATLNSIVDELKEKRVRAPTLIIVGDVVRLHEKLRWYQPEKAVV</sequence>
<dbReference type="eggNOG" id="COG0007">
    <property type="taxonomic scope" value="Bacteria"/>
</dbReference>
<comment type="catalytic activity">
    <reaction evidence="15">
        <text>siroheme + 2 H(+) = sirohydrochlorin + Fe(2+)</text>
        <dbReference type="Rhea" id="RHEA:24360"/>
        <dbReference type="ChEBI" id="CHEBI:15378"/>
        <dbReference type="ChEBI" id="CHEBI:29033"/>
        <dbReference type="ChEBI" id="CHEBI:58351"/>
        <dbReference type="ChEBI" id="CHEBI:60052"/>
        <dbReference type="EC" id="4.99.1.4"/>
    </reaction>
</comment>
<dbReference type="InterPro" id="IPR012409">
    <property type="entry name" value="Sirohaem_synth"/>
</dbReference>
<comment type="similarity">
    <text evidence="15">In the N-terminal section; belongs to the precorrin-2 dehydrogenase / sirohydrochlorin ferrochelatase family.</text>
</comment>
<dbReference type="GO" id="GO:0009236">
    <property type="term" value="P:cobalamin biosynthetic process"/>
    <property type="evidence" value="ECO:0007669"/>
    <property type="project" value="UniProtKB-UniRule"/>
</dbReference>
<dbReference type="NCBIfam" id="TIGR01470">
    <property type="entry name" value="cysG_Nterm"/>
    <property type="match status" value="1"/>
</dbReference>
<dbReference type="InterPro" id="IPR036291">
    <property type="entry name" value="NAD(P)-bd_dom_sf"/>
</dbReference>
<dbReference type="PROSITE" id="PS00840">
    <property type="entry name" value="SUMT_2"/>
    <property type="match status" value="1"/>
</dbReference>
<keyword evidence="6 15" id="KW-0949">S-adenosyl-L-methionine</keyword>
<dbReference type="UniPathway" id="UPA00262">
    <property type="reaction ID" value="UER00211"/>
</dbReference>
<dbReference type="NCBIfam" id="NF007922">
    <property type="entry name" value="PRK10637.1"/>
    <property type="match status" value="1"/>
</dbReference>
<dbReference type="FunFam" id="3.30.160.110:FF:000001">
    <property type="entry name" value="Siroheme synthase"/>
    <property type="match status" value="1"/>
</dbReference>
<keyword evidence="3 15" id="KW-0169">Cobalamin biosynthesis</keyword>
<dbReference type="Gene3D" id="3.40.1010.10">
    <property type="entry name" value="Cobalt-precorrin-4 Transmethylase, Domain 1"/>
    <property type="match status" value="1"/>
</dbReference>
<feature type="binding site" evidence="15">
    <location>
        <begin position="43"/>
        <end position="44"/>
    </location>
    <ligand>
        <name>NAD(+)</name>
        <dbReference type="ChEBI" id="CHEBI:57540"/>
    </ligand>
</feature>
<protein>
    <recommendedName>
        <fullName evidence="15">Siroheme synthase</fullName>
    </recommendedName>
    <domain>
        <recommendedName>
            <fullName evidence="15">Uroporphyrinogen-III C-methyltransferase</fullName>
            <shortName evidence="15">Urogen III methylase</shortName>
            <ecNumber evidence="15">2.1.1.107</ecNumber>
        </recommendedName>
        <alternativeName>
            <fullName evidence="15">SUMT</fullName>
        </alternativeName>
        <alternativeName>
            <fullName evidence="15">Uroporphyrinogen III methylase</fullName>
            <shortName evidence="15">UROM</shortName>
        </alternativeName>
    </domain>
    <domain>
        <recommendedName>
            <fullName evidence="15">Precorrin-2 dehydrogenase</fullName>
            <ecNumber evidence="15">1.3.1.76</ecNumber>
        </recommendedName>
    </domain>
    <domain>
        <recommendedName>
            <fullName evidence="15">Sirohydrochlorin ferrochelatase</fullName>
            <ecNumber evidence="15">4.99.1.4</ecNumber>
        </recommendedName>
    </domain>
</protein>
<dbReference type="Proteomes" id="UP000028006">
    <property type="component" value="Unassembled WGS sequence"/>
</dbReference>
<comment type="caution">
    <text evidence="15">Lacks conserved residue(s) required for the propagation of feature annotation.</text>
</comment>
<comment type="pathway">
    <text evidence="15">Porphyrin-containing compound metabolism; siroheme biosynthesis; siroheme from sirohydrochlorin: step 1/1.</text>
</comment>
<reference evidence="20 21" key="1">
    <citation type="submission" date="2014-06" db="EMBL/GenBank/DDBJ databases">
        <title>Whole Genome Sequences of Three Symbiotic Endozoicomonas Bacteria.</title>
        <authorList>
            <person name="Neave M.J."/>
            <person name="Apprill A."/>
            <person name="Voolstra C.R."/>
        </authorList>
    </citation>
    <scope>NUCLEOTIDE SEQUENCE [LARGE SCALE GENOMIC DNA]</scope>
    <source>
        <strain evidence="20 21">LMG 24815</strain>
    </source>
</reference>
<evidence type="ECO:0000256" key="11">
    <source>
        <dbReference type="ARBA" id="ARBA00023268"/>
    </source>
</evidence>
<evidence type="ECO:0000256" key="2">
    <source>
        <dbReference type="ARBA" id="ARBA00005879"/>
    </source>
</evidence>
<feature type="binding site" evidence="15">
    <location>
        <position position="225"/>
    </location>
    <ligand>
        <name>S-adenosyl-L-methionine</name>
        <dbReference type="ChEBI" id="CHEBI:59789"/>
    </ligand>
</feature>
<dbReference type="NCBIfam" id="TIGR01469">
    <property type="entry name" value="cobA_cysG_Cterm"/>
    <property type="match status" value="1"/>
</dbReference>
<evidence type="ECO:0000256" key="3">
    <source>
        <dbReference type="ARBA" id="ARBA00022573"/>
    </source>
</evidence>
<feature type="binding site" evidence="15">
    <location>
        <begin position="22"/>
        <end position="23"/>
    </location>
    <ligand>
        <name>NAD(+)</name>
        <dbReference type="ChEBI" id="CHEBI:57540"/>
    </ligand>
</feature>
<dbReference type="Gene3D" id="1.10.8.210">
    <property type="entry name" value="Sirohaem synthase, dimerisation domain"/>
    <property type="match status" value="1"/>
</dbReference>
<dbReference type="GO" id="GO:0019354">
    <property type="term" value="P:siroheme biosynthetic process"/>
    <property type="evidence" value="ECO:0007669"/>
    <property type="project" value="UniProtKB-UniRule"/>
</dbReference>
<keyword evidence="8 15" id="KW-0520">NAD</keyword>
<dbReference type="EC" id="2.1.1.107" evidence="15"/>
<evidence type="ECO:0000256" key="14">
    <source>
        <dbReference type="ARBA" id="ARBA00060548"/>
    </source>
</evidence>
<dbReference type="CDD" id="cd11642">
    <property type="entry name" value="SUMT"/>
    <property type="match status" value="1"/>
</dbReference>
<dbReference type="GO" id="GO:0032259">
    <property type="term" value="P:methylation"/>
    <property type="evidence" value="ECO:0007669"/>
    <property type="project" value="UniProtKB-KW"/>
</dbReference>
<dbReference type="InterPro" id="IPR035996">
    <property type="entry name" value="4pyrrol_Methylase_sf"/>
</dbReference>
<evidence type="ECO:0000256" key="12">
    <source>
        <dbReference type="ARBA" id="ARBA00025705"/>
    </source>
</evidence>
<evidence type="ECO:0000313" key="20">
    <source>
        <dbReference type="EMBL" id="KEQ16000.1"/>
    </source>
</evidence>
<dbReference type="InterPro" id="IPR006367">
    <property type="entry name" value="Sirohaem_synthase_N"/>
</dbReference>
<dbReference type="InterPro" id="IPR037115">
    <property type="entry name" value="Sirohaem_synt_dimer_dom_sf"/>
</dbReference>
<keyword evidence="11 15" id="KW-0511">Multifunctional enzyme</keyword>
<comment type="catalytic activity">
    <reaction evidence="15">
        <text>uroporphyrinogen III + 2 S-adenosyl-L-methionine = precorrin-2 + 2 S-adenosyl-L-homocysteine + H(+)</text>
        <dbReference type="Rhea" id="RHEA:32459"/>
        <dbReference type="ChEBI" id="CHEBI:15378"/>
        <dbReference type="ChEBI" id="CHEBI:57308"/>
        <dbReference type="ChEBI" id="CHEBI:57856"/>
        <dbReference type="ChEBI" id="CHEBI:58827"/>
        <dbReference type="ChEBI" id="CHEBI:59789"/>
        <dbReference type="EC" id="2.1.1.107"/>
    </reaction>
</comment>
<accession>A0A081NC27</accession>
<dbReference type="InterPro" id="IPR003043">
    <property type="entry name" value="Uropor_MeTrfase_CS"/>
</dbReference>
<dbReference type="EC" id="1.3.1.76" evidence="15"/>
<dbReference type="PIRSF" id="PIRSF036426">
    <property type="entry name" value="Sirohaem_synth"/>
    <property type="match status" value="1"/>
</dbReference>
<feature type="binding site" evidence="15">
    <location>
        <position position="306"/>
    </location>
    <ligand>
        <name>S-adenosyl-L-methionine</name>
        <dbReference type="ChEBI" id="CHEBI:59789"/>
    </ligand>
</feature>
<dbReference type="AlphaFoldDB" id="A0A081NC27"/>
<dbReference type="Gene3D" id="3.30.160.110">
    <property type="entry name" value="Siroheme synthase, domain 2"/>
    <property type="match status" value="1"/>
</dbReference>
<dbReference type="RefSeq" id="WP_034873263.1">
    <property type="nucleotide sequence ID" value="NZ_JOKG01000001.1"/>
</dbReference>
<dbReference type="HAMAP" id="MF_01646">
    <property type="entry name" value="Siroheme_synth"/>
    <property type="match status" value="1"/>
</dbReference>
<dbReference type="GO" id="GO:0004851">
    <property type="term" value="F:uroporphyrin-III C-methyltransferase activity"/>
    <property type="evidence" value="ECO:0007669"/>
    <property type="project" value="UniProtKB-UniRule"/>
</dbReference>
<dbReference type="GO" id="GO:0051287">
    <property type="term" value="F:NAD binding"/>
    <property type="evidence" value="ECO:0007669"/>
    <property type="project" value="InterPro"/>
</dbReference>
<evidence type="ECO:0000256" key="9">
    <source>
        <dbReference type="ARBA" id="ARBA00023239"/>
    </source>
</evidence>
<dbReference type="FunFam" id="3.40.1010.10:FF:000001">
    <property type="entry name" value="Siroheme synthase"/>
    <property type="match status" value="1"/>
</dbReference>
<dbReference type="Gene3D" id="3.30.950.10">
    <property type="entry name" value="Methyltransferase, Cobalt-precorrin-4 Transmethylase, Domain 2"/>
    <property type="match status" value="1"/>
</dbReference>
<dbReference type="Gene3D" id="3.40.50.720">
    <property type="entry name" value="NAD(P)-binding Rossmann-like Domain"/>
    <property type="match status" value="1"/>
</dbReference>
<organism evidence="20 21">
    <name type="scientific">Endozoicomonas montiporae</name>
    <dbReference type="NCBI Taxonomy" id="1027273"/>
    <lineage>
        <taxon>Bacteria</taxon>
        <taxon>Pseudomonadati</taxon>
        <taxon>Pseudomonadota</taxon>
        <taxon>Gammaproteobacteria</taxon>
        <taxon>Oceanospirillales</taxon>
        <taxon>Endozoicomonadaceae</taxon>
        <taxon>Endozoicomonas</taxon>
    </lineage>
</organism>
<dbReference type="NCBIfam" id="NF004790">
    <property type="entry name" value="PRK06136.1"/>
    <property type="match status" value="1"/>
</dbReference>
<dbReference type="Pfam" id="PF10414">
    <property type="entry name" value="CysG_dimeriser"/>
    <property type="match status" value="1"/>
</dbReference>
<dbReference type="GO" id="GO:0043115">
    <property type="term" value="F:precorrin-2 dehydrogenase activity"/>
    <property type="evidence" value="ECO:0007669"/>
    <property type="project" value="UniProtKB-UniRule"/>
</dbReference>
<feature type="region of interest" description="Precorrin-2 dehydrogenase / sirohydrochlorin ferrochelatase" evidence="15">
    <location>
        <begin position="1"/>
        <end position="203"/>
    </location>
</feature>
<dbReference type="InterPro" id="IPR050161">
    <property type="entry name" value="Siro_Cobalamin_biosynth"/>
</dbReference>
<feature type="domain" description="Sirohaem synthase dimerisation" evidence="19">
    <location>
        <begin position="150"/>
        <end position="207"/>
    </location>
</feature>
<comment type="pathway">
    <text evidence="14 15">Cofactor biosynthesis; adenosylcobalamin biosynthesis; precorrin-2 from uroporphyrinogen III: step 1/1.</text>
</comment>
<comment type="caution">
    <text evidence="20">The sequence shown here is derived from an EMBL/GenBank/DDBJ whole genome shotgun (WGS) entry which is preliminary data.</text>
</comment>
<keyword evidence="4 15" id="KW-0489">Methyltransferase</keyword>
<dbReference type="EC" id="4.99.1.4" evidence="15"/>
<gene>
    <name evidence="15" type="primary">cysG</name>
    <name evidence="20" type="ORF">GZ77_05855</name>
</gene>
<feature type="binding site" evidence="15">
    <location>
        <position position="412"/>
    </location>
    <ligand>
        <name>S-adenosyl-L-methionine</name>
        <dbReference type="ChEBI" id="CHEBI:59789"/>
    </ligand>
</feature>
<dbReference type="SUPFAM" id="SSF53790">
    <property type="entry name" value="Tetrapyrrole methylase"/>
    <property type="match status" value="1"/>
</dbReference>
<evidence type="ECO:0000256" key="17">
    <source>
        <dbReference type="RuleBase" id="RU003960"/>
    </source>
</evidence>
<dbReference type="InterPro" id="IPR006366">
    <property type="entry name" value="CobA/CysG_C"/>
</dbReference>
<evidence type="ECO:0000256" key="6">
    <source>
        <dbReference type="ARBA" id="ARBA00022691"/>
    </source>
</evidence>
<proteinExistence type="inferred from homology"/>
<dbReference type="InterPro" id="IPR000878">
    <property type="entry name" value="4pyrrol_Mease"/>
</dbReference>
<dbReference type="GO" id="GO:0051266">
    <property type="term" value="F:sirohydrochlorin ferrochelatase activity"/>
    <property type="evidence" value="ECO:0007669"/>
    <property type="project" value="UniProtKB-EC"/>
</dbReference>
<evidence type="ECO:0000256" key="8">
    <source>
        <dbReference type="ARBA" id="ARBA00023027"/>
    </source>
</evidence>
<dbReference type="InterPro" id="IPR014777">
    <property type="entry name" value="4pyrrole_Mease_sub1"/>
</dbReference>
<keyword evidence="21" id="KW-1185">Reference proteome</keyword>
<comment type="catalytic activity">
    <reaction evidence="13 15">
        <text>precorrin-2 + NAD(+) = sirohydrochlorin + NADH + 2 H(+)</text>
        <dbReference type="Rhea" id="RHEA:15613"/>
        <dbReference type="ChEBI" id="CHEBI:15378"/>
        <dbReference type="ChEBI" id="CHEBI:57540"/>
        <dbReference type="ChEBI" id="CHEBI:57945"/>
        <dbReference type="ChEBI" id="CHEBI:58351"/>
        <dbReference type="ChEBI" id="CHEBI:58827"/>
        <dbReference type="EC" id="1.3.1.76"/>
    </reaction>
</comment>
<evidence type="ECO:0000256" key="10">
    <source>
        <dbReference type="ARBA" id="ARBA00023244"/>
    </source>
</evidence>
<feature type="binding site" evidence="15">
    <location>
        <position position="383"/>
    </location>
    <ligand>
        <name>S-adenosyl-L-methionine</name>
        <dbReference type="ChEBI" id="CHEBI:59789"/>
    </ligand>
</feature>
<comment type="pathway">
    <text evidence="15">Cofactor biosynthesis; adenosylcobalamin biosynthesis; sirohydrochlorin from precorrin-2: step 1/1.</text>
</comment>
<dbReference type="InterPro" id="IPR014776">
    <property type="entry name" value="4pyrrole_Mease_sub2"/>
</dbReference>
<comment type="function">
    <text evidence="15">Multifunctional enzyme that catalyzes the SAM-dependent methylations of uroporphyrinogen III at position C-2 and C-7 to form precorrin-2 via precorrin-1. Then it catalyzes the NAD-dependent ring dehydrogenation of precorrin-2 to yield sirohydrochlorin. Finally, it catalyzes the ferrochelation of sirohydrochlorin to yield siroheme.</text>
</comment>
<evidence type="ECO:0000256" key="15">
    <source>
        <dbReference type="HAMAP-Rule" id="MF_01646"/>
    </source>
</evidence>
<dbReference type="eggNOG" id="COG1648">
    <property type="taxonomic scope" value="Bacteria"/>
</dbReference>